<protein>
    <submittedName>
        <fullName evidence="2">DUF2895 family protein</fullName>
    </submittedName>
</protein>
<evidence type="ECO:0000313" key="2">
    <source>
        <dbReference type="EMBL" id="TBM41298.1"/>
    </source>
</evidence>
<sequence length="209" mass="23791">MNMGSRAAKIDEERLDTIAFQRKVIMGFFVVLVALIIGLIIAFSVRRIWVSPDLSSGQMITVNSPYRAYPYTFTYRFISVLWNWSEDGAKEYPILIKSASESYAEEGMVNELRKELADLKSRGVLNGRTRQVKEIIPRDPSAMVKSLSSDKFVVFVDLEIVDKLNGSVVSVRRERFSYTVAVTGESPDVNQYGLKLVSYYRAPEKLHFN</sequence>
<gene>
    <name evidence="2" type="ORF">EYB64_12045</name>
</gene>
<proteinExistence type="predicted"/>
<keyword evidence="1" id="KW-0812">Transmembrane</keyword>
<dbReference type="Proteomes" id="UP000294145">
    <property type="component" value="Unassembled WGS sequence"/>
</dbReference>
<evidence type="ECO:0000256" key="1">
    <source>
        <dbReference type="SAM" id="Phobius"/>
    </source>
</evidence>
<evidence type="ECO:0000313" key="3">
    <source>
        <dbReference type="Proteomes" id="UP000294145"/>
    </source>
</evidence>
<dbReference type="EMBL" id="SISP01000020">
    <property type="protein sequence ID" value="TBM41298.1"/>
    <property type="molecule type" value="Genomic_DNA"/>
</dbReference>
<dbReference type="InterPro" id="IPR021548">
    <property type="entry name" value="DUF2895"/>
</dbReference>
<organism evidence="2 3">
    <name type="scientific">Vibrio cholerae</name>
    <dbReference type="NCBI Taxonomy" id="666"/>
    <lineage>
        <taxon>Bacteria</taxon>
        <taxon>Pseudomonadati</taxon>
        <taxon>Pseudomonadota</taxon>
        <taxon>Gammaproteobacteria</taxon>
        <taxon>Vibrionales</taxon>
        <taxon>Vibrionaceae</taxon>
        <taxon>Vibrio</taxon>
    </lineage>
</organism>
<accession>A0A7Z7YDM2</accession>
<feature type="transmembrane region" description="Helical" evidence="1">
    <location>
        <begin position="24"/>
        <end position="45"/>
    </location>
</feature>
<keyword evidence="1" id="KW-0472">Membrane</keyword>
<reference evidence="2 3" key="1">
    <citation type="submission" date="2019-02" db="EMBL/GenBank/DDBJ databases">
        <title>Genomic plasticity associated with the antimicrobial resistance in Vibrio cholerae.</title>
        <authorList>
            <person name="Verma J."/>
            <person name="Bag S."/>
            <person name="Saha B."/>
            <person name="Kumar P."/>
            <person name="Ghosh T.S."/>
            <person name="Dayal M."/>
            <person name="Senapati T."/>
            <person name="Mehra S."/>
            <person name="Dey P."/>
            <person name="Desigamani A."/>
            <person name="Kumar D."/>
            <person name="Rana P."/>
            <person name="Kumar B."/>
            <person name="Maiti T.K."/>
            <person name="Sharma N.C."/>
            <person name="Bhadra R.K."/>
            <person name="Mutreja A."/>
            <person name="Nair G.B."/>
            <person name="Ramamurthy T."/>
            <person name="Das B."/>
        </authorList>
    </citation>
    <scope>NUCLEOTIDE SEQUENCE [LARGE SCALE GENOMIC DNA]</scope>
    <source>
        <strain evidence="2 3">IDH06781</strain>
    </source>
</reference>
<keyword evidence="1" id="KW-1133">Transmembrane helix</keyword>
<dbReference type="Pfam" id="PF11444">
    <property type="entry name" value="DUF2895"/>
    <property type="match status" value="1"/>
</dbReference>
<comment type="caution">
    <text evidence="2">The sequence shown here is derived from an EMBL/GenBank/DDBJ whole genome shotgun (WGS) entry which is preliminary data.</text>
</comment>
<name>A0A7Z7YDM2_VIBCL</name>
<dbReference type="AlphaFoldDB" id="A0A7Z7YDM2"/>